<evidence type="ECO:0000313" key="2">
    <source>
        <dbReference type="EMBL" id="KYG68550.1"/>
    </source>
</evidence>
<keyword evidence="1" id="KW-1133">Transmembrane helix</keyword>
<protein>
    <submittedName>
        <fullName evidence="2">Uncharacterized protein</fullName>
    </submittedName>
</protein>
<proteinExistence type="predicted"/>
<reference evidence="2 3" key="1">
    <citation type="submission" date="2016-03" db="EMBL/GenBank/DDBJ databases">
        <authorList>
            <person name="Ploux O."/>
        </authorList>
    </citation>
    <scope>NUCLEOTIDE SEQUENCE [LARGE SCALE GENOMIC DNA]</scope>
    <source>
        <strain evidence="2 3">EC13</strain>
    </source>
</reference>
<sequence length="158" mass="18242">MNGLFSTTQYLKEAIILSILGSILFGGGLFWALSIQVKGPVIWIFSIFFIMGLIYLFGAIRSRSKISLETHYLTLKIRLYEKQYRYSDIVGLEDHTFDGFYIIFKDGFKFHISSKFQMDSDEPEAVEVLNASDEYANFRAVTMIKNLLTVHIEKSREN</sequence>
<dbReference type="EMBL" id="LUKD01000001">
    <property type="protein sequence ID" value="KYG68550.1"/>
    <property type="molecule type" value="Genomic_DNA"/>
</dbReference>
<keyword evidence="1" id="KW-0812">Transmembrane</keyword>
<feature type="transmembrane region" description="Helical" evidence="1">
    <location>
        <begin position="41"/>
        <end position="60"/>
    </location>
</feature>
<dbReference type="AlphaFoldDB" id="A0A162GN68"/>
<evidence type="ECO:0000313" key="3">
    <source>
        <dbReference type="Proteomes" id="UP000075799"/>
    </source>
</evidence>
<dbReference type="Proteomes" id="UP000075799">
    <property type="component" value="Unassembled WGS sequence"/>
</dbReference>
<keyword evidence="1" id="KW-0472">Membrane</keyword>
<comment type="caution">
    <text evidence="2">The sequence shown here is derived from an EMBL/GenBank/DDBJ whole genome shotgun (WGS) entry which is preliminary data.</text>
</comment>
<feature type="transmembrane region" description="Helical" evidence="1">
    <location>
        <begin position="14"/>
        <end position="35"/>
    </location>
</feature>
<gene>
    <name evidence="2" type="ORF">AZI87_04725</name>
</gene>
<dbReference type="RefSeq" id="WP_063205243.1">
    <property type="nucleotide sequence ID" value="NZ_LUKD01000001.1"/>
</dbReference>
<accession>A0A162GN68</accession>
<name>A0A162GN68_BDEBC</name>
<organism evidence="2 3">
    <name type="scientific">Bdellovibrio bacteriovorus</name>
    <dbReference type="NCBI Taxonomy" id="959"/>
    <lineage>
        <taxon>Bacteria</taxon>
        <taxon>Pseudomonadati</taxon>
        <taxon>Bdellovibrionota</taxon>
        <taxon>Bdellovibrionia</taxon>
        <taxon>Bdellovibrionales</taxon>
        <taxon>Pseudobdellovibrionaceae</taxon>
        <taxon>Bdellovibrio</taxon>
    </lineage>
</organism>
<evidence type="ECO:0000256" key="1">
    <source>
        <dbReference type="SAM" id="Phobius"/>
    </source>
</evidence>